<evidence type="ECO:0000256" key="7">
    <source>
        <dbReference type="ARBA" id="ARBA00048037"/>
    </source>
</evidence>
<comment type="pathway">
    <text evidence="1">Protein modification; protein lipoylation via exogenous pathway; protein N(6)-(lipoyl)lysine from lipoate: step 2/2.</text>
</comment>
<dbReference type="GO" id="GO:0005524">
    <property type="term" value="F:ATP binding"/>
    <property type="evidence" value="ECO:0007669"/>
    <property type="project" value="UniProtKB-KW"/>
</dbReference>
<dbReference type="eggNOG" id="COG0095">
    <property type="taxonomic scope" value="Bacteria"/>
</dbReference>
<dbReference type="InterPro" id="IPR004562">
    <property type="entry name" value="LipoylTrfase_LipoateP_Ligase"/>
</dbReference>
<feature type="domain" description="BPL/LPL catalytic" evidence="8">
    <location>
        <begin position="28"/>
        <end position="212"/>
    </location>
</feature>
<name>A0A0S2KKQ7_9BACT</name>
<dbReference type="STRING" id="76123.AS203_07170"/>
<evidence type="ECO:0000256" key="3">
    <source>
        <dbReference type="ARBA" id="ARBA00012367"/>
    </source>
</evidence>
<dbReference type="PROSITE" id="PS51733">
    <property type="entry name" value="BPL_LPL_CATALYTIC"/>
    <property type="match status" value="1"/>
</dbReference>
<reference evidence="10" key="1">
    <citation type="submission" date="2015-11" db="EMBL/GenBank/DDBJ databases">
        <authorList>
            <person name="Holder M.E."/>
            <person name="Ajami N.J."/>
            <person name="Petrosino J.F."/>
        </authorList>
    </citation>
    <scope>NUCLEOTIDE SEQUENCE [LARGE SCALE GENOMIC DNA]</scope>
    <source>
        <strain evidence="10">F0113</strain>
    </source>
</reference>
<evidence type="ECO:0000313" key="10">
    <source>
        <dbReference type="Proteomes" id="UP000056252"/>
    </source>
</evidence>
<dbReference type="InterPro" id="IPR004143">
    <property type="entry name" value="BPL_LPL_catalytic"/>
</dbReference>
<keyword evidence="9" id="KW-0808">Transferase</keyword>
<dbReference type="Gene3D" id="3.30.930.10">
    <property type="entry name" value="Bira Bifunctional Protein, Domain 2"/>
    <property type="match status" value="1"/>
</dbReference>
<dbReference type="SUPFAM" id="SSF55681">
    <property type="entry name" value="Class II aaRS and biotin synthetases"/>
    <property type="match status" value="1"/>
</dbReference>
<dbReference type="Pfam" id="PF21948">
    <property type="entry name" value="LplA-B_cat"/>
    <property type="match status" value="1"/>
</dbReference>
<dbReference type="GO" id="GO:0017118">
    <property type="term" value="F:lipoyltransferase activity"/>
    <property type="evidence" value="ECO:0007669"/>
    <property type="project" value="TreeGrafter"/>
</dbReference>
<evidence type="ECO:0000256" key="2">
    <source>
        <dbReference type="ARBA" id="ARBA00005124"/>
    </source>
</evidence>
<gene>
    <name evidence="9" type="ORF">AS203_07170</name>
</gene>
<sequence length="324" mass="37167">MIYVALPYDQPRRASFYLSMEEHIARHFYEDEYFFMWQVEPLALVGRNQLIDTEINLDYCKKHNIDVLRRKSGGGCVYADMGNVMFSYVTKDENVNFTFNKYLTTIVRVLNRLGIDAVASGRNDILIDGKKVSGNAFYHVPGRSIVHGTMLYDTNMDHMMGSITPANEKLISKGVQSIRQRIALLKDYTGISLSEFKSAVRETLCNQELKLTDTDIEAISEIEKEYLSPEFIYGNNPRYTVIRHRRIEGVGEFEVQIELKNDTIKAINMMGDYFLTGDIDNRLLTPLKNVRLNEEAIAAALPDRVDDIIMNLTKKDLIELIIKP</sequence>
<evidence type="ECO:0000313" key="9">
    <source>
        <dbReference type="EMBL" id="ALO48889.1"/>
    </source>
</evidence>
<keyword evidence="6" id="KW-0067">ATP-binding</keyword>
<evidence type="ECO:0000256" key="6">
    <source>
        <dbReference type="ARBA" id="ARBA00022840"/>
    </source>
</evidence>
<keyword evidence="5" id="KW-0547">Nucleotide-binding</keyword>
<dbReference type="Gene3D" id="3.30.390.50">
    <property type="entry name" value="CO dehydrogenase flavoprotein, C-terminal domain"/>
    <property type="match status" value="1"/>
</dbReference>
<keyword evidence="10" id="KW-1185">Reference proteome</keyword>
<dbReference type="EC" id="6.3.1.20" evidence="3"/>
<evidence type="ECO:0000259" key="8">
    <source>
        <dbReference type="PROSITE" id="PS51733"/>
    </source>
</evidence>
<proteinExistence type="predicted"/>
<dbReference type="GO" id="GO:0009249">
    <property type="term" value="P:protein lipoylation"/>
    <property type="evidence" value="ECO:0007669"/>
    <property type="project" value="InterPro"/>
</dbReference>
<dbReference type="GO" id="GO:0005737">
    <property type="term" value="C:cytoplasm"/>
    <property type="evidence" value="ECO:0007669"/>
    <property type="project" value="TreeGrafter"/>
</dbReference>
<comment type="catalytic activity">
    <reaction evidence="7">
        <text>L-lysyl-[lipoyl-carrier protein] + (R)-lipoate + ATP = N(6)-[(R)-lipoyl]-L-lysyl-[lipoyl-carrier protein] + AMP + diphosphate + H(+)</text>
        <dbReference type="Rhea" id="RHEA:49288"/>
        <dbReference type="Rhea" id="RHEA-COMP:10500"/>
        <dbReference type="Rhea" id="RHEA-COMP:10502"/>
        <dbReference type="ChEBI" id="CHEBI:15378"/>
        <dbReference type="ChEBI" id="CHEBI:29969"/>
        <dbReference type="ChEBI" id="CHEBI:30616"/>
        <dbReference type="ChEBI" id="CHEBI:33019"/>
        <dbReference type="ChEBI" id="CHEBI:83088"/>
        <dbReference type="ChEBI" id="CHEBI:83099"/>
        <dbReference type="ChEBI" id="CHEBI:456215"/>
        <dbReference type="EC" id="6.3.1.20"/>
    </reaction>
</comment>
<evidence type="ECO:0000256" key="1">
    <source>
        <dbReference type="ARBA" id="ARBA00005085"/>
    </source>
</evidence>
<dbReference type="NCBIfam" id="TIGR00545">
    <property type="entry name" value="lipoyltrans"/>
    <property type="match status" value="1"/>
</dbReference>
<dbReference type="AlphaFoldDB" id="A0A0S2KKQ7"/>
<dbReference type="InterPro" id="IPR019491">
    <property type="entry name" value="Lipoate_protein_ligase_C"/>
</dbReference>
<organism evidence="9 10">
    <name type="scientific">Hoylesella enoeca</name>
    <dbReference type="NCBI Taxonomy" id="76123"/>
    <lineage>
        <taxon>Bacteria</taxon>
        <taxon>Pseudomonadati</taxon>
        <taxon>Bacteroidota</taxon>
        <taxon>Bacteroidia</taxon>
        <taxon>Bacteroidales</taxon>
        <taxon>Prevotellaceae</taxon>
        <taxon>Hoylesella</taxon>
    </lineage>
</organism>
<accession>A0A0S2KKQ7</accession>
<dbReference type="Pfam" id="PF10437">
    <property type="entry name" value="Lip_prot_lig_C"/>
    <property type="match status" value="1"/>
</dbReference>
<evidence type="ECO:0000256" key="4">
    <source>
        <dbReference type="ARBA" id="ARBA00022598"/>
    </source>
</evidence>
<dbReference type="PANTHER" id="PTHR12561:SF3">
    <property type="entry name" value="LIPOYLTRANSFERASE 1, MITOCHONDRIAL"/>
    <property type="match status" value="1"/>
</dbReference>
<dbReference type="Proteomes" id="UP000056252">
    <property type="component" value="Chromosome"/>
</dbReference>
<comment type="pathway">
    <text evidence="2">Protein modification; protein lipoylation via exogenous pathway; protein N(6)-(lipoyl)lysine from lipoate: step 1/2.</text>
</comment>
<dbReference type="GO" id="GO:0016979">
    <property type="term" value="F:lipoate-protein ligase activity"/>
    <property type="evidence" value="ECO:0007669"/>
    <property type="project" value="UniProtKB-EC"/>
</dbReference>
<dbReference type="CDD" id="cd16443">
    <property type="entry name" value="LplA"/>
    <property type="match status" value="1"/>
</dbReference>
<dbReference type="SUPFAM" id="SSF82649">
    <property type="entry name" value="SufE/NifU"/>
    <property type="match status" value="1"/>
</dbReference>
<dbReference type="KEGG" id="peo:AS203_07170"/>
<dbReference type="OrthoDB" id="9787898at2"/>
<dbReference type="InterPro" id="IPR045864">
    <property type="entry name" value="aa-tRNA-synth_II/BPL/LPL"/>
</dbReference>
<dbReference type="EMBL" id="CP013195">
    <property type="protein sequence ID" value="ALO48889.1"/>
    <property type="molecule type" value="Genomic_DNA"/>
</dbReference>
<dbReference type="PANTHER" id="PTHR12561">
    <property type="entry name" value="LIPOATE-PROTEIN LIGASE"/>
    <property type="match status" value="1"/>
</dbReference>
<keyword evidence="4" id="KW-0436">Ligase</keyword>
<protein>
    <recommendedName>
        <fullName evidence="3">lipoate--protein ligase</fullName>
        <ecNumber evidence="3">6.3.1.20</ecNumber>
    </recommendedName>
</protein>
<dbReference type="RefSeq" id="WP_025066020.1">
    <property type="nucleotide sequence ID" value="NZ_CP013195.1"/>
</dbReference>
<evidence type="ECO:0000256" key="5">
    <source>
        <dbReference type="ARBA" id="ARBA00022741"/>
    </source>
</evidence>
<dbReference type="UniPathway" id="UPA00537">
    <property type="reaction ID" value="UER00594"/>
</dbReference>